<evidence type="ECO:0000259" key="12">
    <source>
        <dbReference type="Pfam" id="PF07715"/>
    </source>
</evidence>
<comment type="similarity">
    <text evidence="8 9">Belongs to the TonB-dependent receptor family.</text>
</comment>
<dbReference type="InterPro" id="IPR037066">
    <property type="entry name" value="Plug_dom_sf"/>
</dbReference>
<dbReference type="RefSeq" id="WP_277898444.1">
    <property type="nucleotide sequence ID" value="NZ_JAPMUA010000001.1"/>
</dbReference>
<accession>A0ABT6FN52</accession>
<evidence type="ECO:0000256" key="8">
    <source>
        <dbReference type="PROSITE-ProRule" id="PRU01360"/>
    </source>
</evidence>
<comment type="caution">
    <text evidence="13">The sequence shown here is derived from an EMBL/GenBank/DDBJ whole genome shotgun (WGS) entry which is preliminary data.</text>
</comment>
<dbReference type="Proteomes" id="UP001153642">
    <property type="component" value="Unassembled WGS sequence"/>
</dbReference>
<dbReference type="Gene3D" id="2.40.170.20">
    <property type="entry name" value="TonB-dependent receptor, beta-barrel domain"/>
    <property type="match status" value="1"/>
</dbReference>
<evidence type="ECO:0000259" key="11">
    <source>
        <dbReference type="Pfam" id="PF00593"/>
    </source>
</evidence>
<evidence type="ECO:0000256" key="5">
    <source>
        <dbReference type="ARBA" id="ARBA00023077"/>
    </source>
</evidence>
<feature type="chain" id="PRO_5046469292" evidence="10">
    <location>
        <begin position="27"/>
        <end position="1036"/>
    </location>
</feature>
<dbReference type="Gene3D" id="2.60.40.1120">
    <property type="entry name" value="Carboxypeptidase-like, regulatory domain"/>
    <property type="match status" value="1"/>
</dbReference>
<evidence type="ECO:0000313" key="13">
    <source>
        <dbReference type="EMBL" id="MDG3584686.1"/>
    </source>
</evidence>
<feature type="signal peptide" evidence="10">
    <location>
        <begin position="1"/>
        <end position="26"/>
    </location>
</feature>
<dbReference type="Pfam" id="PF00593">
    <property type="entry name" value="TonB_dep_Rec_b-barrel"/>
    <property type="match status" value="1"/>
</dbReference>
<dbReference type="Pfam" id="PF07715">
    <property type="entry name" value="Plug"/>
    <property type="match status" value="1"/>
</dbReference>
<evidence type="ECO:0000256" key="4">
    <source>
        <dbReference type="ARBA" id="ARBA00022692"/>
    </source>
</evidence>
<keyword evidence="10" id="KW-0732">Signal</keyword>
<dbReference type="InterPro" id="IPR039426">
    <property type="entry name" value="TonB-dep_rcpt-like"/>
</dbReference>
<keyword evidence="7 8" id="KW-0998">Cell outer membrane</keyword>
<dbReference type="InterPro" id="IPR023997">
    <property type="entry name" value="TonB-dep_OMP_SusC/RagA_CS"/>
</dbReference>
<keyword evidence="13" id="KW-0675">Receptor</keyword>
<dbReference type="PROSITE" id="PS52016">
    <property type="entry name" value="TONB_DEPENDENT_REC_3"/>
    <property type="match status" value="1"/>
</dbReference>
<keyword evidence="4 8" id="KW-0812">Transmembrane</keyword>
<protein>
    <submittedName>
        <fullName evidence="13">TonB-dependent receptor</fullName>
    </submittedName>
</protein>
<sequence length="1036" mass="113272">MKRSTKKFSLTTLFLLIFVLGQSIQAQEKSVTGNVTDNQGIPIAGANIMIKGTSNGTTTDFDGNFTISIGSSTVTLIVSYIGFASTEVKVSPNQNINVALKEDVSQLDEVVVIGYGTQERKDLTGSVATISSKDIEDIPVSSLDQKLAGQVPGVQVSTVTGTPGGASKINIRGVGSIGANSDPLVVIDGFPISNSFNQTSNPLNLVNPDDIESISILKDASSTAIYGSRGANGVLIIKTKQGKTGKLQVDLNTYTGFQTVPEKGRPDMLNAQEFAQFQKEIREDAAIAAGGTVADAVIPEMYQNPEQYGEGTDWFDTILQTALQQNVNLNVRGGSESLRGSMSLGYFNQEGVVRYTGYERYTMRTNFNADIGKKVKVGLSLAPTFSKQDINDLERDFLDIIGKTQWFNPIIPVTDENGNRTPHIGGPGLFSAPNPLNELEYAGTEVEEFRGIASAFAEFEIFNGFTAKYTFTVDYNNGKRSRFYPSFLGNTNSPPPNVPTLSVSEGDILNQSSEFLLNYKKDFNEKHSLGITAGYSNQKETAESISVNGTDFPDDEIETLGAAGRISSYGQGVEEWALISYFARVNYDFLNRYLLTATIRSDGSSRFGSENRYGTFPSIGAAWRISEESFMENSFFDNLKLRTSYGLSGNFNIGNYTYISTVGTSNYVFGNSIASGRYLNSLGNPNLTWEESRQLDIGLEASFLNNRLDLTLDYYRRNTENMLIDTQIPFSSGFGSATINGGEILNQGLEVAINSRNFTGDFSWTTNFNIAFNKNKVLALDGDSNFILSGRSGEGNPTHITQVGKPIGQFYGYVIEGVYMNEEDFDNSPKHSSSVVGSIKYKDVNGDGVIEAVNDFDVIGNPYPDFTFGLTNSFSYKNFDLSIVIDGQYGGELLVGANQFLDNIDGIFNVTTDVFNRWRSPENPGDGKTPTTNGARVIYRDVNSSWVEDSSFLRFRNITFGYNLPSEIFGENSFIKRLRIYTTVNNALMFSAYERANPQAASPLNRGGGSVALVPGMDFTSYPLAKTFILGLNFSF</sequence>
<dbReference type="SUPFAM" id="SSF49464">
    <property type="entry name" value="Carboxypeptidase regulatory domain-like"/>
    <property type="match status" value="1"/>
</dbReference>
<evidence type="ECO:0000256" key="10">
    <source>
        <dbReference type="SAM" id="SignalP"/>
    </source>
</evidence>
<comment type="subcellular location">
    <subcellularLocation>
        <location evidence="1 8">Cell outer membrane</location>
        <topology evidence="1 8">Multi-pass membrane protein</topology>
    </subcellularLocation>
</comment>
<keyword evidence="2 8" id="KW-0813">Transport</keyword>
<keyword evidence="14" id="KW-1185">Reference proteome</keyword>
<keyword evidence="5 9" id="KW-0798">TonB box</keyword>
<evidence type="ECO:0000256" key="2">
    <source>
        <dbReference type="ARBA" id="ARBA00022448"/>
    </source>
</evidence>
<dbReference type="Gene3D" id="2.170.130.10">
    <property type="entry name" value="TonB-dependent receptor, plug domain"/>
    <property type="match status" value="1"/>
</dbReference>
<dbReference type="InterPro" id="IPR023996">
    <property type="entry name" value="TonB-dep_OMP_SusC/RagA"/>
</dbReference>
<keyword evidence="6 8" id="KW-0472">Membrane</keyword>
<reference evidence="13" key="1">
    <citation type="submission" date="2022-11" db="EMBL/GenBank/DDBJ databases">
        <title>High-quality draft genome sequence of Galbibacter sp. strain CMA-7.</title>
        <authorList>
            <person name="Wei L."/>
            <person name="Dong C."/>
            <person name="Shao Z."/>
        </authorList>
    </citation>
    <scope>NUCLEOTIDE SEQUENCE</scope>
    <source>
        <strain evidence="13">CMA-7</strain>
    </source>
</reference>
<evidence type="ECO:0000256" key="1">
    <source>
        <dbReference type="ARBA" id="ARBA00004571"/>
    </source>
</evidence>
<gene>
    <name evidence="13" type="ORF">OSR52_02315</name>
</gene>
<evidence type="ECO:0000256" key="9">
    <source>
        <dbReference type="RuleBase" id="RU003357"/>
    </source>
</evidence>
<dbReference type="InterPro" id="IPR012910">
    <property type="entry name" value="Plug_dom"/>
</dbReference>
<feature type="domain" description="TonB-dependent receptor plug" evidence="12">
    <location>
        <begin position="121"/>
        <end position="234"/>
    </location>
</feature>
<keyword evidence="3 8" id="KW-1134">Transmembrane beta strand</keyword>
<dbReference type="NCBIfam" id="TIGR04056">
    <property type="entry name" value="OMP_RagA_SusC"/>
    <property type="match status" value="1"/>
</dbReference>
<name>A0ABT6FN52_9FLAO</name>
<dbReference type="InterPro" id="IPR008969">
    <property type="entry name" value="CarboxyPept-like_regulatory"/>
</dbReference>
<evidence type="ECO:0000256" key="7">
    <source>
        <dbReference type="ARBA" id="ARBA00023237"/>
    </source>
</evidence>
<organism evidence="13 14">
    <name type="scientific">Galbibacter pacificus</name>
    <dbReference type="NCBI Taxonomy" id="2996052"/>
    <lineage>
        <taxon>Bacteria</taxon>
        <taxon>Pseudomonadati</taxon>
        <taxon>Bacteroidota</taxon>
        <taxon>Flavobacteriia</taxon>
        <taxon>Flavobacteriales</taxon>
        <taxon>Flavobacteriaceae</taxon>
        <taxon>Galbibacter</taxon>
    </lineage>
</organism>
<dbReference type="InterPro" id="IPR000531">
    <property type="entry name" value="Beta-barrel_TonB"/>
</dbReference>
<dbReference type="Pfam" id="PF13715">
    <property type="entry name" value="CarbopepD_reg_2"/>
    <property type="match status" value="1"/>
</dbReference>
<dbReference type="EMBL" id="JAPMUA010000001">
    <property type="protein sequence ID" value="MDG3584686.1"/>
    <property type="molecule type" value="Genomic_DNA"/>
</dbReference>
<evidence type="ECO:0000313" key="14">
    <source>
        <dbReference type="Proteomes" id="UP001153642"/>
    </source>
</evidence>
<evidence type="ECO:0000256" key="3">
    <source>
        <dbReference type="ARBA" id="ARBA00022452"/>
    </source>
</evidence>
<proteinExistence type="inferred from homology"/>
<evidence type="ECO:0000256" key="6">
    <source>
        <dbReference type="ARBA" id="ARBA00023136"/>
    </source>
</evidence>
<dbReference type="SUPFAM" id="SSF56935">
    <property type="entry name" value="Porins"/>
    <property type="match status" value="1"/>
</dbReference>
<dbReference type="InterPro" id="IPR036942">
    <property type="entry name" value="Beta-barrel_TonB_sf"/>
</dbReference>
<feature type="domain" description="TonB-dependent receptor-like beta-barrel" evidence="11">
    <location>
        <begin position="463"/>
        <end position="986"/>
    </location>
</feature>
<dbReference type="NCBIfam" id="TIGR04057">
    <property type="entry name" value="SusC_RagA_signa"/>
    <property type="match status" value="1"/>
</dbReference>